<feature type="domain" description="VIT" evidence="3">
    <location>
        <begin position="20"/>
        <end position="148"/>
    </location>
</feature>
<dbReference type="SUPFAM" id="SSF48452">
    <property type="entry name" value="TPR-like"/>
    <property type="match status" value="1"/>
</dbReference>
<accession>A0A851GL35</accession>
<dbReference type="PANTHER" id="PTHR45737:SF6">
    <property type="entry name" value="VON WILLEBRAND FACTOR A DOMAIN-CONTAINING PROTEIN 5A"/>
    <property type="match status" value="1"/>
</dbReference>
<dbReference type="RefSeq" id="WP_178932338.1">
    <property type="nucleotide sequence ID" value="NZ_JACBAZ010000003.1"/>
</dbReference>
<name>A0A851GL35_9BACT</name>
<keyword evidence="5" id="KW-1185">Reference proteome</keyword>
<evidence type="ECO:0000313" key="5">
    <source>
        <dbReference type="Proteomes" id="UP000557872"/>
    </source>
</evidence>
<feature type="region of interest" description="Disordered" evidence="1">
    <location>
        <begin position="767"/>
        <end position="827"/>
    </location>
</feature>
<dbReference type="AlphaFoldDB" id="A0A851GL35"/>
<evidence type="ECO:0000259" key="3">
    <source>
        <dbReference type="PROSITE" id="PS51468"/>
    </source>
</evidence>
<dbReference type="InterPro" id="IPR011990">
    <property type="entry name" value="TPR-like_helical_dom_sf"/>
</dbReference>
<protein>
    <submittedName>
        <fullName evidence="4">SLBB domain-containing protein</fullName>
    </submittedName>
</protein>
<dbReference type="Pfam" id="PF22461">
    <property type="entry name" value="SLBB_2"/>
    <property type="match status" value="1"/>
</dbReference>
<feature type="chain" id="PRO_5032484703" evidence="2">
    <location>
        <begin position="19"/>
        <end position="1127"/>
    </location>
</feature>
<evidence type="ECO:0000313" key="4">
    <source>
        <dbReference type="EMBL" id="NWK55797.1"/>
    </source>
</evidence>
<evidence type="ECO:0000256" key="1">
    <source>
        <dbReference type="SAM" id="MobiDB-lite"/>
    </source>
</evidence>
<dbReference type="InterPro" id="IPR054765">
    <property type="entry name" value="SLBB_dom"/>
</dbReference>
<dbReference type="SMART" id="SM00609">
    <property type="entry name" value="VIT"/>
    <property type="match status" value="1"/>
</dbReference>
<comment type="caution">
    <text evidence="4">The sequence shown here is derived from an EMBL/GenBank/DDBJ whole genome shotgun (WGS) entry which is preliminary data.</text>
</comment>
<keyword evidence="2" id="KW-0732">Signal</keyword>
<reference evidence="4 5" key="1">
    <citation type="submission" date="2020-07" db="EMBL/GenBank/DDBJ databases">
        <title>Roseicoccus Jingziensis gen. nov., sp. nov., isolated from coastal seawater.</title>
        <authorList>
            <person name="Feng X."/>
        </authorList>
    </citation>
    <scope>NUCLEOTIDE SEQUENCE [LARGE SCALE GENOMIC DNA]</scope>
    <source>
        <strain evidence="4 5">N1E253</strain>
    </source>
</reference>
<organism evidence="4 5">
    <name type="scientific">Oceaniferula marina</name>
    <dbReference type="NCBI Taxonomy" id="2748318"/>
    <lineage>
        <taxon>Bacteria</taxon>
        <taxon>Pseudomonadati</taxon>
        <taxon>Verrucomicrobiota</taxon>
        <taxon>Verrucomicrobiia</taxon>
        <taxon>Verrucomicrobiales</taxon>
        <taxon>Verrucomicrobiaceae</taxon>
        <taxon>Oceaniferula</taxon>
    </lineage>
</organism>
<feature type="signal peptide" evidence="2">
    <location>
        <begin position="1"/>
        <end position="18"/>
    </location>
</feature>
<sequence>MKFIFTLILLGLTPLLQAALPTMWVKDKGGRVPLKIDHIHAEVRVVQDLAETTLTLRFRNETKRMQEGEFVLPLPEGATVSGYALEINGELRNGVAVEKLQARHAYESIKRQMIDPGLVEREANNTYRTKVFPIPAEGTKRVRISYTETLREHDKQLLYTLPTQTPGAVDTFICDVHFEQSKTPQIDTPSLEFETISDTHLQAKAEHITLKDPIKIQCPQDQSSVVITGEYDDQTYLYLRYKPMDDIRDMPRKAVQHIHLIWDASDSRRTQNHQAELALLDAYFQKLAEQGPVKVSLQFLRNRLIDAGSFTIQDGQWKTLRDTLEKTFYDGSTHRNAFAEHQPAAELTMVFTDVNRSKQALPLQVKVQPNTFIFHCGQGHTFSSSELSEGVTNIQLEEKPHRGNINKALHQLTHTAFKIESIELEGSQLIACLRSMQQSQALVGTIPGKPTKQIKIIWKNGNGQTIEQPLSTTVVRDISQGDVTLQNAHMLERLFAQERLNQLERTLSRPVDIIKHCRRYGLVSDHTSLIVLERFEDYVRYNIPPPEPALRKKWETQRQQFEQQKTKTTSQTDGLPTRLHRAWQLHLQWHLRTFPWRSKVLQNHLRQSSLWLDACKSLFQPEDLDSHSHGIIETWHQQTFRFIRNAHQIRDNASHQQWKRQQDQLIREWAKFPTLEVKRKPGQALAVSIRGLVQHPDTYRLSGKLTLKQAITRAGGLHPAGNLQYISLYRNAHATTYNLLSQHYQDIPLQPGDMVVASPIPWEHYSDDPFGAFSPQPARDPSRAPAISHTPKVSGDDFDGSSDDGSSDDPFGGGDHRKKYSPTKGDIRILPPLAPAFDKKRLLAFERALKQKTNEQQAYDSWKKLKQKHALPAPIYLEAARILARNQHQELAIQVLSNLREHPNEAAENPRAWAYLLGAIGRFDLALPILRQLQQSHPDTIQNQLDLIRYRQKVQPDRPAAFWAKQYHELVTSLPASNRTSDAKVLALALIERNAYLKRPLPEPAPDYSNNLSSDLRIVVYPSNPEAKLQVKVKEPVDDHTSRWHDSIQGGRLHYASSIQEYRLRHAMPGKYQLSCTSRQPLTLQIAIYTHWGKPNQACHWTTVTLNESSSWTPVAECDLSYDEEEK</sequence>
<dbReference type="PANTHER" id="PTHR45737">
    <property type="entry name" value="VON WILLEBRAND FACTOR A DOMAIN-CONTAINING PROTEIN 5A"/>
    <property type="match status" value="1"/>
</dbReference>
<proteinExistence type="predicted"/>
<feature type="compositionally biased region" description="Acidic residues" evidence="1">
    <location>
        <begin position="796"/>
        <end position="807"/>
    </location>
</feature>
<dbReference type="EMBL" id="JACBAZ010000003">
    <property type="protein sequence ID" value="NWK55797.1"/>
    <property type="molecule type" value="Genomic_DNA"/>
</dbReference>
<dbReference type="InterPro" id="IPR013694">
    <property type="entry name" value="VIT"/>
</dbReference>
<dbReference type="Pfam" id="PF08487">
    <property type="entry name" value="VIT"/>
    <property type="match status" value="1"/>
</dbReference>
<evidence type="ECO:0000256" key="2">
    <source>
        <dbReference type="SAM" id="SignalP"/>
    </source>
</evidence>
<dbReference type="Proteomes" id="UP000557872">
    <property type="component" value="Unassembled WGS sequence"/>
</dbReference>
<dbReference type="PROSITE" id="PS51468">
    <property type="entry name" value="VIT"/>
    <property type="match status" value="1"/>
</dbReference>
<gene>
    <name evidence="4" type="ORF">HW115_09260</name>
</gene>
<dbReference type="Gene3D" id="3.10.560.10">
    <property type="entry name" value="Outer membrane lipoprotein wza domain like"/>
    <property type="match status" value="1"/>
</dbReference>